<gene>
    <name evidence="2" type="ORF">BX592_108195</name>
</gene>
<sequence>MARTIPLLHRRVPVAEFRFRYEPKRRRAQCYDVAFSLGCTGELCHIEIRHATHIDADAQAFTSGALSPARLRRAVELLALVDRVVSRDRTRVKPGSLIFSARLKTPPAARPLPPFIATGAGQRPSDAAKLASRPRWLGPAKRSARPWHEDQARAHGRYRYPSRGI</sequence>
<proteinExistence type="predicted"/>
<protein>
    <submittedName>
        <fullName evidence="2">Uncharacterized protein</fullName>
    </submittedName>
</protein>
<evidence type="ECO:0000313" key="3">
    <source>
        <dbReference type="Proteomes" id="UP000295509"/>
    </source>
</evidence>
<reference evidence="2 3" key="1">
    <citation type="submission" date="2019-03" db="EMBL/GenBank/DDBJ databases">
        <title>Genomic Encyclopedia of Type Strains, Phase III (KMG-III): the genomes of soil and plant-associated and newly described type strains.</title>
        <authorList>
            <person name="Whitman W."/>
        </authorList>
    </citation>
    <scope>NUCLEOTIDE SEQUENCE [LARGE SCALE GENOMIC DNA]</scope>
    <source>
        <strain evidence="2 3">LMG 29544</strain>
    </source>
</reference>
<organism evidence="2 3">
    <name type="scientific">Paraburkholderia rhizosphaerae</name>
    <dbReference type="NCBI Taxonomy" id="480658"/>
    <lineage>
        <taxon>Bacteria</taxon>
        <taxon>Pseudomonadati</taxon>
        <taxon>Pseudomonadota</taxon>
        <taxon>Betaproteobacteria</taxon>
        <taxon>Burkholderiales</taxon>
        <taxon>Burkholderiaceae</taxon>
        <taxon>Paraburkholderia</taxon>
    </lineage>
</organism>
<comment type="caution">
    <text evidence="2">The sequence shown here is derived from an EMBL/GenBank/DDBJ whole genome shotgun (WGS) entry which is preliminary data.</text>
</comment>
<name>A0A4R8LTW4_9BURK</name>
<dbReference type="AlphaFoldDB" id="A0A4R8LTW4"/>
<feature type="region of interest" description="Disordered" evidence="1">
    <location>
        <begin position="120"/>
        <end position="165"/>
    </location>
</feature>
<feature type="compositionally biased region" description="Basic residues" evidence="1">
    <location>
        <begin position="154"/>
        <end position="165"/>
    </location>
</feature>
<evidence type="ECO:0000313" key="2">
    <source>
        <dbReference type="EMBL" id="TDY50958.1"/>
    </source>
</evidence>
<keyword evidence="3" id="KW-1185">Reference proteome</keyword>
<dbReference type="Proteomes" id="UP000295509">
    <property type="component" value="Unassembled WGS sequence"/>
</dbReference>
<dbReference type="RefSeq" id="WP_134192182.1">
    <property type="nucleotide sequence ID" value="NZ_JBHLUW010000003.1"/>
</dbReference>
<accession>A0A4R8LTW4</accession>
<evidence type="ECO:0000256" key="1">
    <source>
        <dbReference type="SAM" id="MobiDB-lite"/>
    </source>
</evidence>
<dbReference type="EMBL" id="SORE01000008">
    <property type="protein sequence ID" value="TDY50958.1"/>
    <property type="molecule type" value="Genomic_DNA"/>
</dbReference>